<sequence length="512" mass="54281">MRQAHKRVVAAVSVNSTKQRLTPLMVACASNAPDNVRLLLACGADAGVTDRDEGATALHHAARAGSAACIDLLLDDGLRVRHRSVGLFGEVYSATIYPLRLLPIADNTWLARAIRALLRGGADPTALACAISVPPGGKLNRQCTALHCAVAAANLPAAVALVEWSSNGSRRRVDLRRIRDGEGFRPYDLARRQGLDADFLELLDPARPLQRRRRRRQQQDLGPQALVLLAAAAARLNMLEDLERVEKLQRQRGYSPRGSLKPSPFLRDSPFFHRISAGLMTLRGRFLAPRPESPRIPEGAALPARDPSGAGLPYPPAIAPPARAASMPVSVDRRGSYMAIAAERQASAGVPMLDPPASGLQHGFGSVHLRDLLADADQEGTAPDSDDELPHGEPRDGGDGGQGLFDLDGYLALSTGASGSQHAAAPSAAAAAGSIARTRTPRAVQHNRNRSAASTDLAAQCPICFDAEPIVPMGGCGHEFCGDCLRKMLSQATGKAPLTCPLCRGVVLQWGV</sequence>
<keyword evidence="5 6" id="KW-0040">ANK repeat</keyword>
<gene>
    <name evidence="10" type="ORF">QBZ16_001189</name>
</gene>
<evidence type="ECO:0000256" key="4">
    <source>
        <dbReference type="ARBA" id="ARBA00022833"/>
    </source>
</evidence>
<dbReference type="PANTHER" id="PTHR24173:SF74">
    <property type="entry name" value="ANKYRIN REPEAT DOMAIN-CONTAINING PROTEIN 16"/>
    <property type="match status" value="1"/>
</dbReference>
<evidence type="ECO:0000256" key="3">
    <source>
        <dbReference type="ARBA" id="ARBA00022771"/>
    </source>
</evidence>
<feature type="region of interest" description="Disordered" evidence="8">
    <location>
        <begin position="378"/>
        <end position="403"/>
    </location>
</feature>
<evidence type="ECO:0000256" key="5">
    <source>
        <dbReference type="ARBA" id="ARBA00023043"/>
    </source>
</evidence>
<proteinExistence type="predicted"/>
<dbReference type="InterPro" id="IPR017907">
    <property type="entry name" value="Znf_RING_CS"/>
</dbReference>
<reference evidence="10" key="1">
    <citation type="submission" date="2021-01" db="EMBL/GenBank/DDBJ databases">
        <authorList>
            <person name="Eckstrom K.M.E."/>
        </authorList>
    </citation>
    <scope>NUCLEOTIDE SEQUENCE</scope>
    <source>
        <strain evidence="10">UVCC 0001</strain>
    </source>
</reference>
<dbReference type="InterPro" id="IPR018957">
    <property type="entry name" value="Znf_C3HC4_RING-type"/>
</dbReference>
<evidence type="ECO:0000256" key="1">
    <source>
        <dbReference type="ARBA" id="ARBA00022723"/>
    </source>
</evidence>
<dbReference type="AlphaFoldDB" id="A0AAD9IHJ3"/>
<evidence type="ECO:0000259" key="9">
    <source>
        <dbReference type="PROSITE" id="PS50089"/>
    </source>
</evidence>
<organism evidence="10 11">
    <name type="scientific">Prototheca wickerhamii</name>
    <dbReference type="NCBI Taxonomy" id="3111"/>
    <lineage>
        <taxon>Eukaryota</taxon>
        <taxon>Viridiplantae</taxon>
        <taxon>Chlorophyta</taxon>
        <taxon>core chlorophytes</taxon>
        <taxon>Trebouxiophyceae</taxon>
        <taxon>Chlorellales</taxon>
        <taxon>Chlorellaceae</taxon>
        <taxon>Prototheca</taxon>
    </lineage>
</organism>
<dbReference type="Pfam" id="PF12796">
    <property type="entry name" value="Ank_2"/>
    <property type="match status" value="1"/>
</dbReference>
<protein>
    <recommendedName>
        <fullName evidence="9">RING-type domain-containing protein</fullName>
    </recommendedName>
</protein>
<evidence type="ECO:0000256" key="6">
    <source>
        <dbReference type="PROSITE-ProRule" id="PRU00023"/>
    </source>
</evidence>
<dbReference type="EMBL" id="JASFZW010000011">
    <property type="protein sequence ID" value="KAK2076257.1"/>
    <property type="molecule type" value="Genomic_DNA"/>
</dbReference>
<feature type="repeat" description="ANK" evidence="6">
    <location>
        <begin position="53"/>
        <end position="85"/>
    </location>
</feature>
<keyword evidence="1" id="KW-0479">Metal-binding</keyword>
<dbReference type="PROSITE" id="PS50089">
    <property type="entry name" value="ZF_RING_2"/>
    <property type="match status" value="1"/>
</dbReference>
<evidence type="ECO:0000256" key="7">
    <source>
        <dbReference type="PROSITE-ProRule" id="PRU00175"/>
    </source>
</evidence>
<dbReference type="PANTHER" id="PTHR24173">
    <property type="entry name" value="ANKYRIN REPEAT CONTAINING"/>
    <property type="match status" value="1"/>
</dbReference>
<dbReference type="InterPro" id="IPR002110">
    <property type="entry name" value="Ankyrin_rpt"/>
</dbReference>
<dbReference type="PROSITE" id="PS50297">
    <property type="entry name" value="ANK_REP_REGION"/>
    <property type="match status" value="1"/>
</dbReference>
<dbReference type="Gene3D" id="3.30.40.10">
    <property type="entry name" value="Zinc/RING finger domain, C3HC4 (zinc finger)"/>
    <property type="match status" value="1"/>
</dbReference>
<dbReference type="GO" id="GO:0008270">
    <property type="term" value="F:zinc ion binding"/>
    <property type="evidence" value="ECO:0007669"/>
    <property type="project" value="UniProtKB-KW"/>
</dbReference>
<dbReference type="PROSITE" id="PS00518">
    <property type="entry name" value="ZF_RING_1"/>
    <property type="match status" value="1"/>
</dbReference>
<dbReference type="SUPFAM" id="SSF48403">
    <property type="entry name" value="Ankyrin repeat"/>
    <property type="match status" value="1"/>
</dbReference>
<feature type="compositionally biased region" description="Basic and acidic residues" evidence="8">
    <location>
        <begin position="388"/>
        <end position="398"/>
    </location>
</feature>
<dbReference type="SUPFAM" id="SSF57850">
    <property type="entry name" value="RING/U-box"/>
    <property type="match status" value="1"/>
</dbReference>
<feature type="region of interest" description="Disordered" evidence="8">
    <location>
        <begin position="290"/>
        <end position="311"/>
    </location>
</feature>
<dbReference type="SMART" id="SM00248">
    <property type="entry name" value="ANK"/>
    <property type="match status" value="2"/>
</dbReference>
<dbReference type="SMART" id="SM00184">
    <property type="entry name" value="RING"/>
    <property type="match status" value="1"/>
</dbReference>
<keyword evidence="4" id="KW-0862">Zinc</keyword>
<dbReference type="InterPro" id="IPR036770">
    <property type="entry name" value="Ankyrin_rpt-contain_sf"/>
</dbReference>
<name>A0AAD9IHJ3_PROWI</name>
<feature type="domain" description="RING-type" evidence="9">
    <location>
        <begin position="461"/>
        <end position="504"/>
    </location>
</feature>
<dbReference type="PROSITE" id="PS50088">
    <property type="entry name" value="ANK_REPEAT"/>
    <property type="match status" value="2"/>
</dbReference>
<dbReference type="Pfam" id="PF00097">
    <property type="entry name" value="zf-C3HC4"/>
    <property type="match status" value="1"/>
</dbReference>
<evidence type="ECO:0000256" key="2">
    <source>
        <dbReference type="ARBA" id="ARBA00022737"/>
    </source>
</evidence>
<accession>A0AAD9IHJ3</accession>
<evidence type="ECO:0000313" key="11">
    <source>
        <dbReference type="Proteomes" id="UP001255856"/>
    </source>
</evidence>
<dbReference type="InterPro" id="IPR001841">
    <property type="entry name" value="Znf_RING"/>
</dbReference>
<keyword evidence="3 7" id="KW-0863">Zinc-finger</keyword>
<keyword evidence="11" id="KW-1185">Reference proteome</keyword>
<evidence type="ECO:0000256" key="8">
    <source>
        <dbReference type="SAM" id="MobiDB-lite"/>
    </source>
</evidence>
<dbReference type="InterPro" id="IPR013083">
    <property type="entry name" value="Znf_RING/FYVE/PHD"/>
</dbReference>
<evidence type="ECO:0000313" key="10">
    <source>
        <dbReference type="EMBL" id="KAK2076257.1"/>
    </source>
</evidence>
<dbReference type="CDD" id="cd16564">
    <property type="entry name" value="RING-HC_RNF222"/>
    <property type="match status" value="1"/>
</dbReference>
<dbReference type="Gene3D" id="1.25.40.20">
    <property type="entry name" value="Ankyrin repeat-containing domain"/>
    <property type="match status" value="2"/>
</dbReference>
<keyword evidence="2" id="KW-0677">Repeat</keyword>
<dbReference type="Proteomes" id="UP001255856">
    <property type="component" value="Unassembled WGS sequence"/>
</dbReference>
<comment type="caution">
    <text evidence="10">The sequence shown here is derived from an EMBL/GenBank/DDBJ whole genome shotgun (WGS) entry which is preliminary data.</text>
</comment>
<feature type="repeat" description="ANK" evidence="6">
    <location>
        <begin position="19"/>
        <end position="51"/>
    </location>
</feature>